<proteinExistence type="predicted"/>
<evidence type="ECO:0000259" key="3">
    <source>
        <dbReference type="PROSITE" id="PS51462"/>
    </source>
</evidence>
<dbReference type="Proteomes" id="UP001254832">
    <property type="component" value="Unassembled WGS sequence"/>
</dbReference>
<dbReference type="PROSITE" id="PS51462">
    <property type="entry name" value="NUDIX"/>
    <property type="match status" value="1"/>
</dbReference>
<evidence type="ECO:0000256" key="1">
    <source>
        <dbReference type="ARBA" id="ARBA00001946"/>
    </source>
</evidence>
<dbReference type="Pfam" id="PF00293">
    <property type="entry name" value="NUDIX"/>
    <property type="match status" value="1"/>
</dbReference>
<dbReference type="SUPFAM" id="SSF55811">
    <property type="entry name" value="Nudix"/>
    <property type="match status" value="1"/>
</dbReference>
<dbReference type="InterPro" id="IPR015797">
    <property type="entry name" value="NUDIX_hydrolase-like_dom_sf"/>
</dbReference>
<organism evidence="4 5">
    <name type="scientific">Paenibacillus amylolyticus</name>
    <dbReference type="NCBI Taxonomy" id="1451"/>
    <lineage>
        <taxon>Bacteria</taxon>
        <taxon>Bacillati</taxon>
        <taxon>Bacillota</taxon>
        <taxon>Bacilli</taxon>
        <taxon>Bacillales</taxon>
        <taxon>Paenibacillaceae</taxon>
        <taxon>Paenibacillus</taxon>
    </lineage>
</organism>
<dbReference type="PANTHER" id="PTHR43046:SF14">
    <property type="entry name" value="MUTT_NUDIX FAMILY PROTEIN"/>
    <property type="match status" value="1"/>
</dbReference>
<feature type="domain" description="Nudix hydrolase" evidence="3">
    <location>
        <begin position="3"/>
        <end position="133"/>
    </location>
</feature>
<comment type="caution">
    <text evidence="4">The sequence shown here is derived from an EMBL/GenBank/DDBJ whole genome shotgun (WGS) entry which is preliminary data.</text>
</comment>
<dbReference type="GO" id="GO:0016787">
    <property type="term" value="F:hydrolase activity"/>
    <property type="evidence" value="ECO:0007669"/>
    <property type="project" value="UniProtKB-KW"/>
</dbReference>
<dbReference type="AlphaFoldDB" id="A0AAP5GWV1"/>
<protein>
    <submittedName>
        <fullName evidence="4">ADP-ribose pyrophosphatase YjhB (NUDIX family)</fullName>
    </submittedName>
</protein>
<dbReference type="EMBL" id="JAVDTR010000001">
    <property type="protein sequence ID" value="MDR6721712.1"/>
    <property type="molecule type" value="Genomic_DNA"/>
</dbReference>
<name>A0AAP5GWV1_PAEAM</name>
<keyword evidence="2" id="KW-0378">Hydrolase</keyword>
<evidence type="ECO:0000313" key="4">
    <source>
        <dbReference type="EMBL" id="MDR6721712.1"/>
    </source>
</evidence>
<dbReference type="InterPro" id="IPR020084">
    <property type="entry name" value="NUDIX_hydrolase_CS"/>
</dbReference>
<reference evidence="4" key="1">
    <citation type="submission" date="2023-07" db="EMBL/GenBank/DDBJ databases">
        <title>Sorghum-associated microbial communities from plants grown in Nebraska, USA.</title>
        <authorList>
            <person name="Schachtman D."/>
        </authorList>
    </citation>
    <scope>NUCLEOTIDE SEQUENCE</scope>
    <source>
        <strain evidence="4">BE80</strain>
    </source>
</reference>
<evidence type="ECO:0000256" key="2">
    <source>
        <dbReference type="ARBA" id="ARBA00022801"/>
    </source>
</evidence>
<gene>
    <name evidence="4" type="ORF">J2W91_000160</name>
</gene>
<dbReference type="Gene3D" id="3.90.79.10">
    <property type="entry name" value="Nucleoside Triphosphate Pyrophosphohydrolase"/>
    <property type="match status" value="1"/>
</dbReference>
<sequence>MEKKIRNSAKALIIQDGRMLALKHKNEQDVYYTLPGGTQNAGEALTDTVKREVAEEIGVHVEPLSLEFINEGVYGEALHRVDFFFLCEYKGMVQHSSLHIEKFHETYEWLEIQDIMGQPLNPSKLRKQILRLVAGEKTVMYLGNEEHEDSE</sequence>
<accession>A0AAP5GWV1</accession>
<dbReference type="PROSITE" id="PS00893">
    <property type="entry name" value="NUDIX_BOX"/>
    <property type="match status" value="1"/>
</dbReference>
<dbReference type="RefSeq" id="WP_056690557.1">
    <property type="nucleotide sequence ID" value="NZ_JAVDTR010000001.1"/>
</dbReference>
<dbReference type="PANTHER" id="PTHR43046">
    <property type="entry name" value="GDP-MANNOSE MANNOSYL HYDROLASE"/>
    <property type="match status" value="1"/>
</dbReference>
<dbReference type="InterPro" id="IPR000086">
    <property type="entry name" value="NUDIX_hydrolase_dom"/>
</dbReference>
<evidence type="ECO:0000313" key="5">
    <source>
        <dbReference type="Proteomes" id="UP001254832"/>
    </source>
</evidence>
<comment type="cofactor">
    <cofactor evidence="1">
        <name>Mg(2+)</name>
        <dbReference type="ChEBI" id="CHEBI:18420"/>
    </cofactor>
</comment>